<dbReference type="GO" id="GO:0030170">
    <property type="term" value="F:pyridoxal phosphate binding"/>
    <property type="evidence" value="ECO:0007669"/>
    <property type="project" value="InterPro"/>
</dbReference>
<comment type="similarity">
    <text evidence="1">Belongs to the class-I pyridoxal-phosphate-dependent aminotransferase family.</text>
</comment>
<dbReference type="InParanoid" id="A0A2T3A1X5"/>
<dbReference type="InterPro" id="IPR004839">
    <property type="entry name" value="Aminotransferase_I/II_large"/>
</dbReference>
<keyword evidence="4" id="KW-0808">Transferase</keyword>
<dbReference type="PROSITE" id="PS00105">
    <property type="entry name" value="AA_TRANSFER_CLASS_1"/>
    <property type="match status" value="1"/>
</dbReference>
<dbReference type="STRING" id="2025994.A0A2T3A1X5"/>
<dbReference type="Gene3D" id="3.90.1150.10">
    <property type="entry name" value="Aspartate Aminotransferase, domain 1"/>
    <property type="match status" value="1"/>
</dbReference>
<organism evidence="4 5">
    <name type="scientific">Coniella lustricola</name>
    <dbReference type="NCBI Taxonomy" id="2025994"/>
    <lineage>
        <taxon>Eukaryota</taxon>
        <taxon>Fungi</taxon>
        <taxon>Dikarya</taxon>
        <taxon>Ascomycota</taxon>
        <taxon>Pezizomycotina</taxon>
        <taxon>Sordariomycetes</taxon>
        <taxon>Sordariomycetidae</taxon>
        <taxon>Diaporthales</taxon>
        <taxon>Schizoparmaceae</taxon>
        <taxon>Coniella</taxon>
    </lineage>
</organism>
<evidence type="ECO:0000313" key="5">
    <source>
        <dbReference type="Proteomes" id="UP000241462"/>
    </source>
</evidence>
<dbReference type="InterPro" id="IPR015424">
    <property type="entry name" value="PyrdxlP-dep_Trfase"/>
</dbReference>
<feature type="domain" description="Aminotransferase class I/classII large" evidence="3">
    <location>
        <begin position="57"/>
        <end position="387"/>
    </location>
</feature>
<dbReference type="Proteomes" id="UP000241462">
    <property type="component" value="Unassembled WGS sequence"/>
</dbReference>
<gene>
    <name evidence="4" type="ORF">BD289DRAFT_372719</name>
</gene>
<dbReference type="Pfam" id="PF00155">
    <property type="entry name" value="Aminotran_1_2"/>
    <property type="match status" value="1"/>
</dbReference>
<proteinExistence type="inferred from homology"/>
<evidence type="ECO:0000313" key="4">
    <source>
        <dbReference type="EMBL" id="PSR81400.1"/>
    </source>
</evidence>
<sequence length="400" mass="44274">MVQIEPFAVEQWMDAYENTPGVLNIAETCVASISIDYLQALCIDKSKPGPLALSKKLTYGAIRGSNTLRERIAALYTEDGVEPLSQDDVLLTQGAILANFLLFYTLIGPRDHVICVYPTYQQLYSVPASLGAEVSLWKLKKENRYIPDITELETLVKSNTKMIVINNPNNPSGSTIPGNVLGAIVDFAKARHIIVLCDEVYRPLFHSLPRGKEAPPSILSFGYERTISTGSMSKAWSLAGIRLGWIASRDKSIVEAVAEARDYTTISVSRLDDQIASYALSDDVRPNLLRRNLDMARTNLELLDRFVQKHKDVCNWVKPTAGTTAFVQFTQNGEPVDDEAFCLDVLSKTKVMFIPGSKCFGHGKDFKGLVRIGYVNDTAVLEEALKELSSFVGQNLSSRI</sequence>
<evidence type="ECO:0000256" key="1">
    <source>
        <dbReference type="ARBA" id="ARBA00007441"/>
    </source>
</evidence>
<dbReference type="SUPFAM" id="SSF53383">
    <property type="entry name" value="PLP-dependent transferases"/>
    <property type="match status" value="1"/>
</dbReference>
<dbReference type="InterPro" id="IPR004838">
    <property type="entry name" value="NHTrfase_class1_PyrdxlP-BS"/>
</dbReference>
<dbReference type="InterPro" id="IPR015422">
    <property type="entry name" value="PyrdxlP-dep_Trfase_small"/>
</dbReference>
<dbReference type="OrthoDB" id="7042322at2759"/>
<keyword evidence="2" id="KW-0663">Pyridoxal phosphate</keyword>
<dbReference type="PANTHER" id="PTHR43510">
    <property type="entry name" value="AMINOTRANSFERASE FUNCTION, HYPOTHETICAL (EUROFUNG)"/>
    <property type="match status" value="1"/>
</dbReference>
<evidence type="ECO:0000256" key="2">
    <source>
        <dbReference type="ARBA" id="ARBA00022898"/>
    </source>
</evidence>
<accession>A0A2T3A1X5</accession>
<evidence type="ECO:0000259" key="3">
    <source>
        <dbReference type="Pfam" id="PF00155"/>
    </source>
</evidence>
<keyword evidence="5" id="KW-1185">Reference proteome</keyword>
<dbReference type="AlphaFoldDB" id="A0A2T3A1X5"/>
<dbReference type="CDD" id="cd00609">
    <property type="entry name" value="AAT_like"/>
    <property type="match status" value="1"/>
</dbReference>
<dbReference type="InterPro" id="IPR015421">
    <property type="entry name" value="PyrdxlP-dep_Trfase_major"/>
</dbReference>
<dbReference type="EMBL" id="KZ678504">
    <property type="protein sequence ID" value="PSR81400.1"/>
    <property type="molecule type" value="Genomic_DNA"/>
</dbReference>
<dbReference type="PANTHER" id="PTHR43510:SF1">
    <property type="entry name" value="AMINOTRANSFERASE FUNCTION, HYPOTHETICAL (EUROFUNG)"/>
    <property type="match status" value="1"/>
</dbReference>
<protein>
    <submittedName>
        <fullName evidence="4">Pyridoxal phosphate-dependent transferase</fullName>
    </submittedName>
</protein>
<name>A0A2T3A1X5_9PEZI</name>
<reference evidence="4 5" key="1">
    <citation type="journal article" date="2018" name="Mycol. Prog.">
        <title>Coniella lustricola, a new species from submerged detritus.</title>
        <authorList>
            <person name="Raudabaugh D.B."/>
            <person name="Iturriaga T."/>
            <person name="Carver A."/>
            <person name="Mondo S."/>
            <person name="Pangilinan J."/>
            <person name="Lipzen A."/>
            <person name="He G."/>
            <person name="Amirebrahimi M."/>
            <person name="Grigoriev I.V."/>
            <person name="Miller A.N."/>
        </authorList>
    </citation>
    <scope>NUCLEOTIDE SEQUENCE [LARGE SCALE GENOMIC DNA]</scope>
    <source>
        <strain evidence="4 5">B22-T-1</strain>
    </source>
</reference>
<dbReference type="Gene3D" id="3.40.640.10">
    <property type="entry name" value="Type I PLP-dependent aspartate aminotransferase-like (Major domain)"/>
    <property type="match status" value="1"/>
</dbReference>
<dbReference type="GO" id="GO:0016740">
    <property type="term" value="F:transferase activity"/>
    <property type="evidence" value="ECO:0007669"/>
    <property type="project" value="UniProtKB-KW"/>
</dbReference>